<dbReference type="Pfam" id="PF03721">
    <property type="entry name" value="UDPG_MGDP_dh_N"/>
    <property type="match status" value="1"/>
</dbReference>
<evidence type="ECO:0000313" key="6">
    <source>
        <dbReference type="Proteomes" id="UP001152797"/>
    </source>
</evidence>
<dbReference type="InterPro" id="IPR017476">
    <property type="entry name" value="UDP-Glc/GDP-Man"/>
</dbReference>
<proteinExistence type="predicted"/>
<dbReference type="EMBL" id="CAMXCT030000001">
    <property type="protein sequence ID" value="CAL4758870.1"/>
    <property type="molecule type" value="Genomic_DNA"/>
</dbReference>
<dbReference type="SUPFAM" id="SSF48179">
    <property type="entry name" value="6-phosphogluconate dehydrogenase C-terminal domain-like"/>
    <property type="match status" value="1"/>
</dbReference>
<dbReference type="Pfam" id="PF03720">
    <property type="entry name" value="UDPG_MGDP_dh_C"/>
    <property type="match status" value="1"/>
</dbReference>
<dbReference type="InterPro" id="IPR036220">
    <property type="entry name" value="UDP-Glc/GDP-Man_DH_C_sf"/>
</dbReference>
<reference evidence="5 6" key="2">
    <citation type="submission" date="2024-05" db="EMBL/GenBank/DDBJ databases">
        <authorList>
            <person name="Chen Y."/>
            <person name="Shah S."/>
            <person name="Dougan E. K."/>
            <person name="Thang M."/>
            <person name="Chan C."/>
        </authorList>
    </citation>
    <scope>NUCLEOTIDE SEQUENCE [LARGE SCALE GENOMIC DNA]</scope>
</reference>
<keyword evidence="2" id="KW-0520">NAD</keyword>
<dbReference type="NCBIfam" id="TIGR03026">
    <property type="entry name" value="NDP-sugDHase"/>
    <property type="match status" value="1"/>
</dbReference>
<dbReference type="SMART" id="SM00984">
    <property type="entry name" value="UDPG_MGDP_dh_C"/>
    <property type="match status" value="1"/>
</dbReference>
<organism evidence="4">
    <name type="scientific">Cladocopium goreaui</name>
    <dbReference type="NCBI Taxonomy" id="2562237"/>
    <lineage>
        <taxon>Eukaryota</taxon>
        <taxon>Sar</taxon>
        <taxon>Alveolata</taxon>
        <taxon>Dinophyceae</taxon>
        <taxon>Suessiales</taxon>
        <taxon>Symbiodiniaceae</taxon>
        <taxon>Cladocopium</taxon>
    </lineage>
</organism>
<dbReference type="PIRSF" id="PIRSF500136">
    <property type="entry name" value="UDP_ManNAc_DH"/>
    <property type="match status" value="1"/>
</dbReference>
<dbReference type="PIRSF" id="PIRSF000124">
    <property type="entry name" value="UDPglc_GDPman_dh"/>
    <property type="match status" value="1"/>
</dbReference>
<dbReference type="InterPro" id="IPR028359">
    <property type="entry name" value="UDP_ManNAc/GlcNAc_DH"/>
</dbReference>
<dbReference type="Gene3D" id="3.40.50.720">
    <property type="entry name" value="NAD(P)-binding Rossmann-like Domain"/>
    <property type="match status" value="2"/>
</dbReference>
<evidence type="ECO:0000256" key="2">
    <source>
        <dbReference type="ARBA" id="ARBA00023027"/>
    </source>
</evidence>
<dbReference type="SUPFAM" id="SSF51735">
    <property type="entry name" value="NAD(P)-binding Rossmann-fold domains"/>
    <property type="match status" value="1"/>
</dbReference>
<reference evidence="4" key="1">
    <citation type="submission" date="2022-10" db="EMBL/GenBank/DDBJ databases">
        <authorList>
            <person name="Chen Y."/>
            <person name="Dougan E. K."/>
            <person name="Chan C."/>
            <person name="Rhodes N."/>
            <person name="Thang M."/>
        </authorList>
    </citation>
    <scope>NUCLEOTIDE SEQUENCE</scope>
</reference>
<dbReference type="Proteomes" id="UP001152797">
    <property type="component" value="Unassembled WGS sequence"/>
</dbReference>
<dbReference type="GO" id="GO:0000271">
    <property type="term" value="P:polysaccharide biosynthetic process"/>
    <property type="evidence" value="ECO:0007669"/>
    <property type="project" value="InterPro"/>
</dbReference>
<evidence type="ECO:0000313" key="5">
    <source>
        <dbReference type="EMBL" id="CAL4758870.1"/>
    </source>
</evidence>
<dbReference type="AlphaFoldDB" id="A0A9P1BFH9"/>
<dbReference type="Pfam" id="PF00984">
    <property type="entry name" value="UDPG_MGDP_dh"/>
    <property type="match status" value="1"/>
</dbReference>
<dbReference type="GO" id="GO:0016628">
    <property type="term" value="F:oxidoreductase activity, acting on the CH-CH group of donors, NAD or NADP as acceptor"/>
    <property type="evidence" value="ECO:0007669"/>
    <property type="project" value="InterPro"/>
</dbReference>
<dbReference type="PANTHER" id="PTHR43491">
    <property type="entry name" value="UDP-N-ACETYL-D-MANNOSAMINE DEHYDROGENASE"/>
    <property type="match status" value="1"/>
</dbReference>
<dbReference type="InterPro" id="IPR036291">
    <property type="entry name" value="NAD(P)-bd_dom_sf"/>
</dbReference>
<sequence length="703" mass="78960">MSEDLKSAIKDKKATVGIVGLGYVGLPLIQAFIAAGFRTMGFDVDQTKVDRLMAGESYIGHIPGEWIADTIKSETFRPTADMSRLSEPDAILICVPTPLSNSRDPDLTYVEATARQIVEVLRPGQLVVLESTTYPGTTRDVLQPILESKGLKAGKDFYLAYSPEREDPGNPQFAASTIPKVVGAADETSLTLARDLYSHAVVEVIPVKTAEVAEACKILENTYRAVNIAMVNELKMLFSRMDIDVWDVIDAAKTKPFGFQAFYPGPGLGGHCIPIDPFYLTWVARNYGLSTRFIELAGEINSKMPEYVIEQLMELLNKKGKPVNGSKIAMLGVAYKKDVDDPRESPSFELIELLMERGAVLTYNDPHVPKLPKMRGHDVPDMSSSELTPEYLSQQDCVLIATDHSAYDYDFIVKHSPMVLDTRNATKNVTQGREKIYKATGRRMKSTLKLCGWLLVILTTAQLAAAADFRIVSRVYADKEAEPFSKSITLFHAGLAYDFLEEPSETTVLDPQRGRIILLSKAQRLKSIISTSEIVEFATQMKLRAGNNKDELLRFMAEPEFKETWDKQGERLTLSSKLMTYRVVPMKAPSQEVAQQYRYFSNWYAQLNSMTNPQGLPPFARAKLDDALERRDMLPEKVELTVSFPTALGRREVKLRSEHEIAWKLLNADKTRINDTHRNMAEYREVPFTEFQQRTAPQQAARK</sequence>
<dbReference type="GO" id="GO:0016616">
    <property type="term" value="F:oxidoreductase activity, acting on the CH-OH group of donors, NAD or NADP as acceptor"/>
    <property type="evidence" value="ECO:0007669"/>
    <property type="project" value="InterPro"/>
</dbReference>
<dbReference type="InterPro" id="IPR014027">
    <property type="entry name" value="UDP-Glc/GDP-Man_DH_C"/>
</dbReference>
<dbReference type="EMBL" id="CAMXCT010000001">
    <property type="protein sequence ID" value="CAI3971558.1"/>
    <property type="molecule type" value="Genomic_DNA"/>
</dbReference>
<dbReference type="OrthoDB" id="5059218at2759"/>
<keyword evidence="1" id="KW-0560">Oxidoreductase</keyword>
<dbReference type="InterPro" id="IPR001732">
    <property type="entry name" value="UDP-Glc/GDP-Man_DH_N"/>
</dbReference>
<evidence type="ECO:0000256" key="1">
    <source>
        <dbReference type="ARBA" id="ARBA00023002"/>
    </source>
</evidence>
<dbReference type="EMBL" id="CAMXCT020000001">
    <property type="protein sequence ID" value="CAL1124933.1"/>
    <property type="molecule type" value="Genomic_DNA"/>
</dbReference>
<dbReference type="InterPro" id="IPR008927">
    <property type="entry name" value="6-PGluconate_DH-like_C_sf"/>
</dbReference>
<evidence type="ECO:0000259" key="3">
    <source>
        <dbReference type="SMART" id="SM00984"/>
    </source>
</evidence>
<feature type="domain" description="UDP-glucose/GDP-mannose dehydrogenase C-terminal" evidence="3">
    <location>
        <begin position="329"/>
        <end position="428"/>
    </location>
</feature>
<accession>A0A9P1BFH9</accession>
<name>A0A9P1BFH9_9DINO</name>
<dbReference type="PANTHER" id="PTHR43491:SF1">
    <property type="entry name" value="UDP-N-ACETYL-D-MANNOSAMINE DEHYDROGENASE"/>
    <property type="match status" value="1"/>
</dbReference>
<protein>
    <submittedName>
        <fullName evidence="5">UDP-N-acetyl-D-glucosamine 6-dehydrogenase (UDP-D-GlcNAc 6-dehydrogenase) (UDP-N-acetylglucosamin e 6-dehydrogenase)</fullName>
    </submittedName>
</protein>
<dbReference type="GO" id="GO:0051287">
    <property type="term" value="F:NAD binding"/>
    <property type="evidence" value="ECO:0007669"/>
    <property type="project" value="InterPro"/>
</dbReference>
<evidence type="ECO:0000313" key="4">
    <source>
        <dbReference type="EMBL" id="CAI3971558.1"/>
    </source>
</evidence>
<dbReference type="InterPro" id="IPR014026">
    <property type="entry name" value="UDP-Glc/GDP-Man_DH_dimer"/>
</dbReference>
<dbReference type="SUPFAM" id="SSF52413">
    <property type="entry name" value="UDP-glucose/GDP-mannose dehydrogenase C-terminal domain"/>
    <property type="match status" value="1"/>
</dbReference>
<comment type="caution">
    <text evidence="4">The sequence shown here is derived from an EMBL/GenBank/DDBJ whole genome shotgun (WGS) entry which is preliminary data.</text>
</comment>
<gene>
    <name evidence="4" type="ORF">C1SCF055_LOCUS148</name>
</gene>
<keyword evidence="6" id="KW-1185">Reference proteome</keyword>